<dbReference type="OrthoDB" id="676304at2"/>
<proteinExistence type="predicted"/>
<keyword evidence="1" id="KW-0645">Protease</keyword>
<sequence>MNKVQVSIFALAVIAIAAFSFRNMEGGSITGKVTPLDGASTAWAIYGADTLKADVLDGTFNVQGAKVGNYTVIISAKQPFKNVTLSDVKVEEGKVTDLGEIKLEQ</sequence>
<dbReference type="Proteomes" id="UP000318815">
    <property type="component" value="Unassembled WGS sequence"/>
</dbReference>
<dbReference type="GO" id="GO:0030246">
    <property type="term" value="F:carbohydrate binding"/>
    <property type="evidence" value="ECO:0007669"/>
    <property type="project" value="InterPro"/>
</dbReference>
<dbReference type="GO" id="GO:0004180">
    <property type="term" value="F:carboxypeptidase activity"/>
    <property type="evidence" value="ECO:0007669"/>
    <property type="project" value="UniProtKB-KW"/>
</dbReference>
<evidence type="ECO:0000313" key="1">
    <source>
        <dbReference type="EMBL" id="TWW00567.1"/>
    </source>
</evidence>
<dbReference type="RefSeq" id="WP_146305155.1">
    <property type="nucleotide sequence ID" value="NZ_VOHS01000008.1"/>
</dbReference>
<reference evidence="1 2" key="1">
    <citation type="submission" date="2019-08" db="EMBL/GenBank/DDBJ databases">
        <title>Whole genome sequencing of chitin degrading bacteria Chitinophaga pinensis YS16.</title>
        <authorList>
            <person name="Singh R.P."/>
            <person name="Manchanda G."/>
            <person name="Maurya I.K."/>
            <person name="Joshi N.K."/>
            <person name="Srivastava A.K."/>
        </authorList>
    </citation>
    <scope>NUCLEOTIDE SEQUENCE [LARGE SCALE GENOMIC DNA]</scope>
    <source>
        <strain evidence="1 2">YS-16</strain>
    </source>
</reference>
<organism evidence="1 2">
    <name type="scientific">Chitinophaga pinensis</name>
    <dbReference type="NCBI Taxonomy" id="79329"/>
    <lineage>
        <taxon>Bacteria</taxon>
        <taxon>Pseudomonadati</taxon>
        <taxon>Bacteroidota</taxon>
        <taxon>Chitinophagia</taxon>
        <taxon>Chitinophagales</taxon>
        <taxon>Chitinophagaceae</taxon>
        <taxon>Chitinophaga</taxon>
    </lineage>
</organism>
<dbReference type="AlphaFoldDB" id="A0A5C6LVC0"/>
<keyword evidence="1" id="KW-0378">Hydrolase</keyword>
<keyword evidence="1" id="KW-0121">Carboxypeptidase</keyword>
<evidence type="ECO:0000313" key="2">
    <source>
        <dbReference type="Proteomes" id="UP000318815"/>
    </source>
</evidence>
<dbReference type="SUPFAM" id="SSF49452">
    <property type="entry name" value="Starch-binding domain-like"/>
    <property type="match status" value="1"/>
</dbReference>
<dbReference type="InterPro" id="IPR013784">
    <property type="entry name" value="Carb-bd-like_fold"/>
</dbReference>
<dbReference type="EMBL" id="VOHS01000008">
    <property type="protein sequence ID" value="TWW00567.1"/>
    <property type="molecule type" value="Genomic_DNA"/>
</dbReference>
<comment type="caution">
    <text evidence="1">The sequence shown here is derived from an EMBL/GenBank/DDBJ whole genome shotgun (WGS) entry which is preliminary data.</text>
</comment>
<keyword evidence="2" id="KW-1185">Reference proteome</keyword>
<name>A0A5C6LVC0_9BACT</name>
<protein>
    <submittedName>
        <fullName evidence="1">Carboxypeptidase regulatory-like domain-containing protein</fullName>
    </submittedName>
</protein>
<dbReference type="Gene3D" id="2.60.40.1120">
    <property type="entry name" value="Carboxypeptidase-like, regulatory domain"/>
    <property type="match status" value="1"/>
</dbReference>
<gene>
    <name evidence="1" type="ORF">FEF09_11005</name>
</gene>
<accession>A0A5C6LVC0</accession>